<feature type="compositionally biased region" description="Basic and acidic residues" evidence="1">
    <location>
        <begin position="885"/>
        <end position="909"/>
    </location>
</feature>
<feature type="region of interest" description="Disordered" evidence="1">
    <location>
        <begin position="393"/>
        <end position="682"/>
    </location>
</feature>
<feature type="compositionally biased region" description="Basic residues" evidence="1">
    <location>
        <begin position="1122"/>
        <end position="1136"/>
    </location>
</feature>
<feature type="compositionally biased region" description="Low complexity" evidence="1">
    <location>
        <begin position="456"/>
        <end position="465"/>
    </location>
</feature>
<dbReference type="VEuPathDB" id="FungiDB:H257_07494"/>
<accession>W4GKR7</accession>
<feature type="compositionally biased region" description="Low complexity" evidence="1">
    <location>
        <begin position="503"/>
        <end position="537"/>
    </location>
</feature>
<feature type="compositionally biased region" description="Basic and acidic residues" evidence="1">
    <location>
        <begin position="403"/>
        <end position="416"/>
    </location>
</feature>
<feature type="compositionally biased region" description="Low complexity" evidence="1">
    <location>
        <begin position="714"/>
        <end position="728"/>
    </location>
</feature>
<name>W4GKR7_APHAT</name>
<feature type="compositionally biased region" description="Polar residues" evidence="1">
    <location>
        <begin position="1139"/>
        <end position="1152"/>
    </location>
</feature>
<dbReference type="OrthoDB" id="79863at2759"/>
<organism evidence="2">
    <name type="scientific">Aphanomyces astaci</name>
    <name type="common">Crayfish plague agent</name>
    <dbReference type="NCBI Taxonomy" id="112090"/>
    <lineage>
        <taxon>Eukaryota</taxon>
        <taxon>Sar</taxon>
        <taxon>Stramenopiles</taxon>
        <taxon>Oomycota</taxon>
        <taxon>Saprolegniomycetes</taxon>
        <taxon>Saprolegniales</taxon>
        <taxon>Verrucalvaceae</taxon>
        <taxon>Aphanomyces</taxon>
    </lineage>
</organism>
<feature type="compositionally biased region" description="Pro residues" evidence="1">
    <location>
        <begin position="800"/>
        <end position="809"/>
    </location>
</feature>
<protein>
    <submittedName>
        <fullName evidence="2">Uncharacterized protein</fullName>
    </submittedName>
</protein>
<feature type="compositionally biased region" description="Acidic residues" evidence="1">
    <location>
        <begin position="418"/>
        <end position="431"/>
    </location>
</feature>
<gene>
    <name evidence="2" type="ORF">H257_07494</name>
</gene>
<dbReference type="Pfam" id="PF09808">
    <property type="entry name" value="SNAPC1"/>
    <property type="match status" value="1"/>
</dbReference>
<feature type="compositionally biased region" description="Polar residues" evidence="1">
    <location>
        <begin position="934"/>
        <end position="956"/>
    </location>
</feature>
<dbReference type="EMBL" id="KI913128">
    <property type="protein sequence ID" value="ETV79498.1"/>
    <property type="molecule type" value="Genomic_DNA"/>
</dbReference>
<feature type="region of interest" description="Disordered" evidence="1">
    <location>
        <begin position="1171"/>
        <end position="1234"/>
    </location>
</feature>
<feature type="compositionally biased region" description="Low complexity" evidence="1">
    <location>
        <begin position="591"/>
        <end position="630"/>
    </location>
</feature>
<dbReference type="STRING" id="112090.W4GKR7"/>
<feature type="compositionally biased region" description="Basic residues" evidence="1">
    <location>
        <begin position="1070"/>
        <end position="1079"/>
    </location>
</feature>
<proteinExistence type="predicted"/>
<feature type="region of interest" description="Disordered" evidence="1">
    <location>
        <begin position="1070"/>
        <end position="1092"/>
    </location>
</feature>
<sequence length="1234" mass="132602">MGVRPLSGVPPLRRKDIATKDEFYSLMQTKLYAIVEAFLAEDDKDFRAFKSLWMDHRFSCIYHIDFGNITRPEIVYLMLRACLGSLLQALSLHEWSINQRRCNAQGGAFVWHVVACTYALYCTYECQITTIKQKILLDLDAAVQLAKIPTTWTHAWRQRHPTPIREMLRMLQQLETSGAFCKCVRGYSFPRPMELPSTSPPPALVDHQPTPPPYDTPTIGDNEHADSIDHALTVSQAVDVTDIERLHSEYMDAMTSFRLPSQDETKATNGHRRQRRRAPVVVYNMPPMSKQTQLTEFVQSIHKVLQNPSVEPSIAPDEEEPSLLYMTQPPTTQSTAVPDDAALAAILQADLESELLQDDIDGVMTTGRTASTTTTQVEDSSVQQLRVDNDGILARTGDVTTQNDERVSSGDERVSSGDDMDDDGWADEFESELVMAPRPTTPPLDSANPRPPLVTSDVELSLSSSSDDDAAFEAEIEHNVRHNQPPNSGNVPPSSVWRKHPPHASATPVTPSAASVITTLDLSSLSDESSDDSAALDALEDDLMAPASPKQPPTIDPPATVTITDVHANRQRHPTKESHMAQKSSSPPVPTVVRSSRLPPGQPTARSLARARARAMMANPPSASAAAHSTPQRHQNVSNGGELSRPPACLLSAPPDGPSRPIVIHGVPTTNTAPPPSQLAAASVSSPIVAVVHDEATADRRVVSNTNDINVDFGSGVSSSSESSSSSSDEVDAMLGPSATHPTDPAKGVPPTAAQQHNSPVDASPSVPSAATSTTATTSPGTPAGRRSVASSRDMRKPPAVVPPPPTPPRLHHVTTTQIKPTITKNCIEATPVLLQQSEIQPNPLIAPSAATDPVIEHSAQSLAAPPPVDVSDTPAGHPDVVAPDELRPATSERPRRPNDSATTEDKVTPRAPVLLASCDVQLDRRLNPLTPAAQRSSTVAGNSPGASATNSSAVSPPNARRAVDLHGQPTRGESSSDGLDELELELGVSSAPKSKAGLRNPRKKPQTTLITTKSRPDLSFVRLESTDDDELAGLEAELGIQRPADDMNEASKGGPQPVIPTRGRIHAAKQLGNKHKKKREMDPPDRWSSDSDLAALNSELGIVAAHKAHKTAAMPPSNPPKRTRPLNPRTKRKKPASLDNSIDVNSGGTSNDEALAELERELDIVRPKLHTMTPRNSTRVAALNPNKKIKATSSLGRPKKKKALSARPTKLDPTTMDESDDSGLAALDAELNQ</sequence>
<feature type="compositionally biased region" description="Low complexity" evidence="1">
    <location>
        <begin position="759"/>
        <end position="785"/>
    </location>
</feature>
<feature type="compositionally biased region" description="Low complexity" evidence="1">
    <location>
        <begin position="485"/>
        <end position="496"/>
    </location>
</feature>
<feature type="region of interest" description="Disordered" evidence="1">
    <location>
        <begin position="698"/>
        <end position="818"/>
    </location>
</feature>
<evidence type="ECO:0000256" key="1">
    <source>
        <dbReference type="SAM" id="MobiDB-lite"/>
    </source>
</evidence>
<dbReference type="GeneID" id="20809490"/>
<feature type="region of interest" description="Disordered" evidence="1">
    <location>
        <begin position="1109"/>
        <end position="1152"/>
    </location>
</feature>
<feature type="region of interest" description="Disordered" evidence="1">
    <location>
        <begin position="845"/>
        <end position="1007"/>
    </location>
</feature>
<feature type="compositionally biased region" description="Basic and acidic residues" evidence="1">
    <location>
        <begin position="1080"/>
        <end position="1090"/>
    </location>
</feature>
<evidence type="ECO:0000313" key="2">
    <source>
        <dbReference type="EMBL" id="ETV79498.1"/>
    </source>
</evidence>
<reference evidence="2" key="1">
    <citation type="submission" date="2013-12" db="EMBL/GenBank/DDBJ databases">
        <title>The Genome Sequence of Aphanomyces astaci APO3.</title>
        <authorList>
            <consortium name="The Broad Institute Genomics Platform"/>
            <person name="Russ C."/>
            <person name="Tyler B."/>
            <person name="van West P."/>
            <person name="Dieguez-Uribeondo J."/>
            <person name="Young S.K."/>
            <person name="Zeng Q."/>
            <person name="Gargeya S."/>
            <person name="Fitzgerald M."/>
            <person name="Abouelleil A."/>
            <person name="Alvarado L."/>
            <person name="Chapman S.B."/>
            <person name="Gainer-Dewar J."/>
            <person name="Goldberg J."/>
            <person name="Griggs A."/>
            <person name="Gujja S."/>
            <person name="Hansen M."/>
            <person name="Howarth C."/>
            <person name="Imamovic A."/>
            <person name="Ireland A."/>
            <person name="Larimer J."/>
            <person name="McCowan C."/>
            <person name="Murphy C."/>
            <person name="Pearson M."/>
            <person name="Poon T.W."/>
            <person name="Priest M."/>
            <person name="Roberts A."/>
            <person name="Saif S."/>
            <person name="Shea T."/>
            <person name="Sykes S."/>
            <person name="Wortman J."/>
            <person name="Nusbaum C."/>
            <person name="Birren B."/>
        </authorList>
    </citation>
    <scope>NUCLEOTIDE SEQUENCE [LARGE SCALE GENOMIC DNA]</scope>
    <source>
        <strain evidence="2">APO3</strain>
    </source>
</reference>
<feature type="compositionally biased region" description="Polar residues" evidence="1">
    <location>
        <begin position="632"/>
        <end position="641"/>
    </location>
</feature>
<dbReference type="InterPro" id="IPR019188">
    <property type="entry name" value="SNAPC1"/>
</dbReference>
<dbReference type="RefSeq" id="XP_009831339.1">
    <property type="nucleotide sequence ID" value="XM_009833037.1"/>
</dbReference>
<dbReference type="AlphaFoldDB" id="W4GKR7"/>